<feature type="compositionally biased region" description="Basic and acidic residues" evidence="1">
    <location>
        <begin position="69"/>
        <end position="81"/>
    </location>
</feature>
<comment type="caution">
    <text evidence="2">The sequence shown here is derived from an EMBL/GenBank/DDBJ whole genome shotgun (WGS) entry which is preliminary data.</text>
</comment>
<feature type="region of interest" description="Disordered" evidence="1">
    <location>
        <begin position="53"/>
        <end position="81"/>
    </location>
</feature>
<dbReference type="Proteomes" id="UP001497644">
    <property type="component" value="Unassembled WGS sequence"/>
</dbReference>
<evidence type="ECO:0000313" key="3">
    <source>
        <dbReference type="Proteomes" id="UP001497644"/>
    </source>
</evidence>
<keyword evidence="3" id="KW-1185">Reference proteome</keyword>
<dbReference type="AlphaFoldDB" id="A0AAV2MZQ2"/>
<sequence length="81" mass="8920">MQDFDKLKDFIESMLAVALSESIGNTSDGAPVPADICIRSLNNTIQGIVLTENEDNAQKSNNDIEENSDAEHDTVHSDWQI</sequence>
<evidence type="ECO:0000256" key="1">
    <source>
        <dbReference type="SAM" id="MobiDB-lite"/>
    </source>
</evidence>
<gene>
    <name evidence="2" type="ORF">LPLAT_LOCUS10600</name>
</gene>
<name>A0AAV2MZQ2_9HYME</name>
<organism evidence="2 3">
    <name type="scientific">Lasius platythorax</name>
    <dbReference type="NCBI Taxonomy" id="488582"/>
    <lineage>
        <taxon>Eukaryota</taxon>
        <taxon>Metazoa</taxon>
        <taxon>Ecdysozoa</taxon>
        <taxon>Arthropoda</taxon>
        <taxon>Hexapoda</taxon>
        <taxon>Insecta</taxon>
        <taxon>Pterygota</taxon>
        <taxon>Neoptera</taxon>
        <taxon>Endopterygota</taxon>
        <taxon>Hymenoptera</taxon>
        <taxon>Apocrita</taxon>
        <taxon>Aculeata</taxon>
        <taxon>Formicoidea</taxon>
        <taxon>Formicidae</taxon>
        <taxon>Formicinae</taxon>
        <taxon>Lasius</taxon>
        <taxon>Lasius</taxon>
    </lineage>
</organism>
<reference evidence="2" key="1">
    <citation type="submission" date="2024-04" db="EMBL/GenBank/DDBJ databases">
        <authorList>
            <consortium name="Molecular Ecology Group"/>
        </authorList>
    </citation>
    <scope>NUCLEOTIDE SEQUENCE</scope>
</reference>
<proteinExistence type="predicted"/>
<protein>
    <submittedName>
        <fullName evidence="2">Uncharacterized protein</fullName>
    </submittedName>
</protein>
<dbReference type="EMBL" id="CAXIPU020000842">
    <property type="protein sequence ID" value="CAL1672702.1"/>
    <property type="molecule type" value="Genomic_DNA"/>
</dbReference>
<accession>A0AAV2MZQ2</accession>
<evidence type="ECO:0000313" key="2">
    <source>
        <dbReference type="EMBL" id="CAL1672702.1"/>
    </source>
</evidence>